<gene>
    <name evidence="2" type="ORF">RC74_21330</name>
</gene>
<feature type="transmembrane region" description="Helical" evidence="1">
    <location>
        <begin position="127"/>
        <end position="146"/>
    </location>
</feature>
<evidence type="ECO:0000256" key="1">
    <source>
        <dbReference type="SAM" id="Phobius"/>
    </source>
</evidence>
<evidence type="ECO:0000313" key="3">
    <source>
        <dbReference type="Proteomes" id="UP000070371"/>
    </source>
</evidence>
<dbReference type="OrthoDB" id="8419758at2"/>
<dbReference type="AlphaFoldDB" id="A0A126V7U8"/>
<keyword evidence="2" id="KW-0614">Plasmid</keyword>
<evidence type="ECO:0000313" key="2">
    <source>
        <dbReference type="EMBL" id="AML53799.1"/>
    </source>
</evidence>
<reference evidence="2 3" key="1">
    <citation type="submission" date="2016-02" db="EMBL/GenBank/DDBJ databases">
        <title>Complete genome sequence of Halocynthiibacter arcticus PAMC 20958t from arctic marine sediment.</title>
        <authorList>
            <person name="Lee Y.M."/>
            <person name="Baek K."/>
            <person name="Lee H.K."/>
            <person name="Shin S.C."/>
        </authorList>
    </citation>
    <scope>NUCLEOTIDE SEQUENCE [LARGE SCALE GENOMIC DNA]</scope>
    <source>
        <strain evidence="2">PAMC 20958</strain>
        <plasmid evidence="3">Plasmid</plasmid>
    </source>
</reference>
<geneLocation type="plasmid" evidence="2">
    <name>unnamed</name>
</geneLocation>
<accession>A0A126V7U8</accession>
<keyword evidence="3" id="KW-1185">Reference proteome</keyword>
<feature type="transmembrane region" description="Helical" evidence="1">
    <location>
        <begin position="64"/>
        <end position="85"/>
    </location>
</feature>
<organism evidence="2 3">
    <name type="scientific">Falsihalocynthiibacter arcticus</name>
    <dbReference type="NCBI Taxonomy" id="1579316"/>
    <lineage>
        <taxon>Bacteria</taxon>
        <taxon>Pseudomonadati</taxon>
        <taxon>Pseudomonadota</taxon>
        <taxon>Alphaproteobacteria</taxon>
        <taxon>Rhodobacterales</taxon>
        <taxon>Roseobacteraceae</taxon>
        <taxon>Falsihalocynthiibacter</taxon>
    </lineage>
</organism>
<dbReference type="Proteomes" id="UP000070371">
    <property type="component" value="Plasmid unnamed"/>
</dbReference>
<keyword evidence="1" id="KW-0812">Transmembrane</keyword>
<sequence length="180" mass="20308">MNFFGGAANINYRYNDRVISRMKQIFYNIVAVLVASPAFAEVCDKDRPRWDPSSGRINQFEELYYFFTSPLGIGLLFLIAATLYVKKRWLSVLCATLIFLIAALTTASWLWFGDEIIHAAHREGCRAAPLLTIAVLVLTSICLFPYGRPRVTERLNTIDLGDDFDDVEMLEVVAGIRTSS</sequence>
<keyword evidence="1" id="KW-0472">Membrane</keyword>
<dbReference type="KEGG" id="hat:RC74_21330"/>
<name>A0A126V7U8_9RHOB</name>
<protein>
    <submittedName>
        <fullName evidence="2">Uncharacterized protein</fullName>
    </submittedName>
</protein>
<keyword evidence="1" id="KW-1133">Transmembrane helix</keyword>
<dbReference type="EMBL" id="CP014328">
    <property type="protein sequence ID" value="AML53799.1"/>
    <property type="molecule type" value="Genomic_DNA"/>
</dbReference>
<dbReference type="RefSeq" id="WP_062628420.1">
    <property type="nucleotide sequence ID" value="NZ_CP014328.1"/>
</dbReference>
<proteinExistence type="predicted"/>
<feature type="transmembrane region" description="Helical" evidence="1">
    <location>
        <begin position="92"/>
        <end position="112"/>
    </location>
</feature>